<evidence type="ECO:0000313" key="3">
    <source>
        <dbReference type="Proteomes" id="UP000596660"/>
    </source>
</evidence>
<sequence>MLVVLVQVVQSAALFNLSSPDGVMTDDEIKQISTDSFHNGRSFKLCHYYGGGTGTRSGVGTFFISKVKEECTDGIIEECMKMKSAHEFFNFDIPNATNHVEANREDVLDPGCNEDVPDLVNNQDIPEPGDNSGYVKDLHDLLKGWIYYENPGCDIMDAKLCDQLGAFLGKRNHPKSTQLPFYEFKVVDLLWRKTKIDNTDCGVADVLVEVAKFNERKKNADYVKKIKEKRKAAIAEKKKKAA</sequence>
<dbReference type="EnsemblPlants" id="AUR62040340-RA">
    <property type="protein sequence ID" value="AUR62040340-RA:cds"/>
    <property type="gene ID" value="AUR62040340"/>
</dbReference>
<name>A0A803N4M4_CHEQI</name>
<keyword evidence="3" id="KW-1185">Reference proteome</keyword>
<evidence type="ECO:0000256" key="1">
    <source>
        <dbReference type="SAM" id="SignalP"/>
    </source>
</evidence>
<dbReference type="AlphaFoldDB" id="A0A803N4M4"/>
<proteinExistence type="predicted"/>
<organism evidence="2 3">
    <name type="scientific">Chenopodium quinoa</name>
    <name type="common">Quinoa</name>
    <dbReference type="NCBI Taxonomy" id="63459"/>
    <lineage>
        <taxon>Eukaryota</taxon>
        <taxon>Viridiplantae</taxon>
        <taxon>Streptophyta</taxon>
        <taxon>Embryophyta</taxon>
        <taxon>Tracheophyta</taxon>
        <taxon>Spermatophyta</taxon>
        <taxon>Magnoliopsida</taxon>
        <taxon>eudicotyledons</taxon>
        <taxon>Gunneridae</taxon>
        <taxon>Pentapetalae</taxon>
        <taxon>Caryophyllales</taxon>
        <taxon>Chenopodiaceae</taxon>
        <taxon>Chenopodioideae</taxon>
        <taxon>Atripliceae</taxon>
        <taxon>Chenopodium</taxon>
    </lineage>
</organism>
<feature type="chain" id="PRO_5030705237" evidence="1">
    <location>
        <begin position="21"/>
        <end position="242"/>
    </location>
</feature>
<keyword evidence="1" id="KW-0732">Signal</keyword>
<reference evidence="2" key="1">
    <citation type="journal article" date="2017" name="Nature">
        <title>The genome of Chenopodium quinoa.</title>
        <authorList>
            <person name="Jarvis D.E."/>
            <person name="Ho Y.S."/>
            <person name="Lightfoot D.J."/>
            <person name="Schmoeckel S.M."/>
            <person name="Li B."/>
            <person name="Borm T.J.A."/>
            <person name="Ohyanagi H."/>
            <person name="Mineta K."/>
            <person name="Michell C.T."/>
            <person name="Saber N."/>
            <person name="Kharbatia N.M."/>
            <person name="Rupper R.R."/>
            <person name="Sharp A.R."/>
            <person name="Dally N."/>
            <person name="Boughton B.A."/>
            <person name="Woo Y.H."/>
            <person name="Gao G."/>
            <person name="Schijlen E.G.W.M."/>
            <person name="Guo X."/>
            <person name="Momin A.A."/>
            <person name="Negrao S."/>
            <person name="Al-Babili S."/>
            <person name="Gehring C."/>
            <person name="Roessner U."/>
            <person name="Jung C."/>
            <person name="Murphy K."/>
            <person name="Arold S.T."/>
            <person name="Gojobori T."/>
            <person name="van der Linden C.G."/>
            <person name="van Loo E.N."/>
            <person name="Jellen E.N."/>
            <person name="Maughan P.J."/>
            <person name="Tester M."/>
        </authorList>
    </citation>
    <scope>NUCLEOTIDE SEQUENCE [LARGE SCALE GENOMIC DNA]</scope>
    <source>
        <strain evidence="2">cv. PI 614886</strain>
    </source>
</reference>
<feature type="signal peptide" evidence="1">
    <location>
        <begin position="1"/>
        <end position="20"/>
    </location>
</feature>
<accession>A0A803N4M4</accession>
<protein>
    <submittedName>
        <fullName evidence="2">Uncharacterized protein</fullName>
    </submittedName>
</protein>
<dbReference type="Proteomes" id="UP000596660">
    <property type="component" value="Unplaced"/>
</dbReference>
<evidence type="ECO:0000313" key="2">
    <source>
        <dbReference type="EnsemblPlants" id="AUR62040340-RA:cds"/>
    </source>
</evidence>
<reference evidence="2" key="2">
    <citation type="submission" date="2021-03" db="UniProtKB">
        <authorList>
            <consortium name="EnsemblPlants"/>
        </authorList>
    </citation>
    <scope>IDENTIFICATION</scope>
</reference>
<dbReference type="Gramene" id="AUR62040340-RA">
    <property type="protein sequence ID" value="AUR62040340-RA:cds"/>
    <property type="gene ID" value="AUR62040340"/>
</dbReference>